<evidence type="ECO:0000256" key="3">
    <source>
        <dbReference type="ARBA" id="ARBA00022835"/>
    </source>
</evidence>
<dbReference type="CDD" id="cd05789">
    <property type="entry name" value="S1_Rrp4"/>
    <property type="match status" value="1"/>
</dbReference>
<evidence type="ECO:0000313" key="9">
    <source>
        <dbReference type="Proteomes" id="UP000251717"/>
    </source>
</evidence>
<dbReference type="Gene3D" id="3.30.1370.10">
    <property type="entry name" value="K Homology domain, type 1"/>
    <property type="match status" value="1"/>
</dbReference>
<keyword evidence="8" id="KW-0808">Transferase</keyword>
<feature type="compositionally biased region" description="Basic and acidic residues" evidence="6">
    <location>
        <begin position="263"/>
        <end position="283"/>
    </location>
</feature>
<dbReference type="PROSITE" id="PS50126">
    <property type="entry name" value="S1"/>
    <property type="match status" value="1"/>
</dbReference>
<dbReference type="NCBIfam" id="NF003181">
    <property type="entry name" value="PRK04163.1-1"/>
    <property type="match status" value="1"/>
</dbReference>
<feature type="compositionally biased region" description="Basic and acidic residues" evidence="6">
    <location>
        <begin position="242"/>
        <end position="254"/>
    </location>
</feature>
<dbReference type="SMART" id="SM00322">
    <property type="entry name" value="KH"/>
    <property type="match status" value="1"/>
</dbReference>
<keyword evidence="4 5" id="KW-0694">RNA-binding</keyword>
<dbReference type="PROSITE" id="PS50084">
    <property type="entry name" value="KH_TYPE_1"/>
    <property type="match status" value="1"/>
</dbReference>
<dbReference type="AlphaFoldDB" id="A0A315XNQ8"/>
<dbReference type="GO" id="GO:0008143">
    <property type="term" value="F:poly(A) binding"/>
    <property type="evidence" value="ECO:0007669"/>
    <property type="project" value="InterPro"/>
</dbReference>
<dbReference type="InterPro" id="IPR004087">
    <property type="entry name" value="KH_dom"/>
</dbReference>
<comment type="subcellular location">
    <subcellularLocation>
        <location evidence="5">Cytoplasm</location>
    </subcellularLocation>
</comment>
<dbReference type="Gene3D" id="2.40.50.100">
    <property type="match status" value="1"/>
</dbReference>
<evidence type="ECO:0000256" key="1">
    <source>
        <dbReference type="ARBA" id="ARBA00009155"/>
    </source>
</evidence>
<dbReference type="GO" id="GO:0071051">
    <property type="term" value="P:poly(A)-dependent snoRNA 3'-end processing"/>
    <property type="evidence" value="ECO:0007669"/>
    <property type="project" value="TreeGrafter"/>
</dbReference>
<feature type="compositionally biased region" description="Acidic residues" evidence="6">
    <location>
        <begin position="226"/>
        <end position="241"/>
    </location>
</feature>
<keyword evidence="9" id="KW-1185">Reference proteome</keyword>
<evidence type="ECO:0000256" key="4">
    <source>
        <dbReference type="ARBA" id="ARBA00022884"/>
    </source>
</evidence>
<gene>
    <name evidence="8" type="primary">pnp_1</name>
    <name evidence="5" type="synonym">rrp4</name>
    <name evidence="8" type="ORF">MBBTH_08620</name>
</gene>
<dbReference type="RefSeq" id="WP_116591828.1">
    <property type="nucleotide sequence ID" value="NZ_MZGS01000019.1"/>
</dbReference>
<feature type="region of interest" description="Disordered" evidence="6">
    <location>
        <begin position="226"/>
        <end position="308"/>
    </location>
</feature>
<dbReference type="EMBL" id="MZGS01000019">
    <property type="protein sequence ID" value="PWB87593.1"/>
    <property type="molecule type" value="Genomic_DNA"/>
</dbReference>
<dbReference type="PANTHER" id="PTHR21321">
    <property type="entry name" value="PNAS-3 RELATED"/>
    <property type="match status" value="1"/>
</dbReference>
<evidence type="ECO:0000313" key="8">
    <source>
        <dbReference type="EMBL" id="PWB87593.1"/>
    </source>
</evidence>
<feature type="compositionally biased region" description="Low complexity" evidence="6">
    <location>
        <begin position="291"/>
        <end position="308"/>
    </location>
</feature>
<dbReference type="SUPFAM" id="SSF110324">
    <property type="entry name" value="Ribosomal L27 protein-like"/>
    <property type="match status" value="1"/>
</dbReference>
<dbReference type="Proteomes" id="UP000251717">
    <property type="component" value="Unassembled WGS sequence"/>
</dbReference>
<dbReference type="InterPro" id="IPR004088">
    <property type="entry name" value="KH_dom_type_1"/>
</dbReference>
<dbReference type="PANTHER" id="PTHR21321:SF4">
    <property type="entry name" value="EXOSOME COMPLEX COMPONENT RRP4"/>
    <property type="match status" value="1"/>
</dbReference>
<dbReference type="InterPro" id="IPR003029">
    <property type="entry name" value="S1_domain"/>
</dbReference>
<comment type="similarity">
    <text evidence="1 5">Belongs to the RRP4 family.</text>
</comment>
<dbReference type="SMART" id="SM00316">
    <property type="entry name" value="S1"/>
    <property type="match status" value="1"/>
</dbReference>
<dbReference type="GO" id="GO:0016779">
    <property type="term" value="F:nucleotidyltransferase activity"/>
    <property type="evidence" value="ECO:0007669"/>
    <property type="project" value="UniProtKB-KW"/>
</dbReference>
<dbReference type="Pfam" id="PF15985">
    <property type="entry name" value="KH_6"/>
    <property type="match status" value="1"/>
</dbReference>
<dbReference type="InterPro" id="IPR036612">
    <property type="entry name" value="KH_dom_type_1_sf"/>
</dbReference>
<dbReference type="GO" id="GO:0034475">
    <property type="term" value="P:U4 snRNA 3'-end processing"/>
    <property type="evidence" value="ECO:0007669"/>
    <property type="project" value="TreeGrafter"/>
</dbReference>
<protein>
    <recommendedName>
        <fullName evidence="5">Exosome complex component Rrp4</fullName>
    </recommendedName>
</protein>
<evidence type="ECO:0000256" key="5">
    <source>
        <dbReference type="HAMAP-Rule" id="MF_00623"/>
    </source>
</evidence>
<reference evidence="8 9" key="1">
    <citation type="submission" date="2017-03" db="EMBL/GenBank/DDBJ databases">
        <title>Genome sequence of Methanobrevibacter thaueri.</title>
        <authorList>
            <person name="Poehlein A."/>
            <person name="Seedorf H."/>
            <person name="Daniel R."/>
        </authorList>
    </citation>
    <scope>NUCLEOTIDE SEQUENCE [LARGE SCALE GENOMIC DNA]</scope>
    <source>
        <strain evidence="8 9">DSM 11995</strain>
    </source>
</reference>
<dbReference type="HAMAP" id="MF_00623">
    <property type="entry name" value="Exosome_Rrp4"/>
    <property type="match status" value="1"/>
</dbReference>
<keyword evidence="8" id="KW-0548">Nucleotidyltransferase</keyword>
<dbReference type="Pfam" id="PF14382">
    <property type="entry name" value="ECR1_N"/>
    <property type="match status" value="1"/>
</dbReference>
<dbReference type="InterPro" id="IPR012340">
    <property type="entry name" value="NA-bd_OB-fold"/>
</dbReference>
<dbReference type="InterPro" id="IPR048565">
    <property type="entry name" value="S1_RRP4"/>
</dbReference>
<dbReference type="OrthoDB" id="35160at2157"/>
<dbReference type="Gene3D" id="2.40.50.140">
    <property type="entry name" value="Nucleic acid-binding proteins"/>
    <property type="match status" value="1"/>
</dbReference>
<evidence type="ECO:0000256" key="6">
    <source>
        <dbReference type="SAM" id="MobiDB-lite"/>
    </source>
</evidence>
<dbReference type="GO" id="GO:0000178">
    <property type="term" value="C:exosome (RNase complex)"/>
    <property type="evidence" value="ECO:0007669"/>
    <property type="project" value="UniProtKB-KW"/>
</dbReference>
<sequence length="308" mass="35002">MIYVENKDLVIPGQILADDEYYSGRGTFKENGKVCSSLMGRVSLRNKKLRVIPLKSKYVPKKGDVVIGKINDVRFSMWEVDINSPYSGILPAFEVFGREKKELNKVYDVGDVLFLRVVDVDEIKKAKLGLKGRGMGKFKGGIIVDIAPTKVPRLIGKKGSMINMIKDKTNCKIVVGQNGLVWVKGDEDMEQLTREVIKLIEEEAHTSGLTNKIKNKLYLAIDGELPPEEVEESEESEEEEFVLEKPKLQNFKEELEQEEREEEEAKKEMNDKPDIGEVIEEFKRKNKSKDNSLSLSDNSNNSFILNNK</sequence>
<organism evidence="8 9">
    <name type="scientific">Methanobrevibacter thaueri</name>
    <dbReference type="NCBI Taxonomy" id="190975"/>
    <lineage>
        <taxon>Archaea</taxon>
        <taxon>Methanobacteriati</taxon>
        <taxon>Methanobacteriota</taxon>
        <taxon>Methanomada group</taxon>
        <taxon>Methanobacteria</taxon>
        <taxon>Methanobacteriales</taxon>
        <taxon>Methanobacteriaceae</taxon>
        <taxon>Methanobrevibacter</taxon>
    </lineage>
</organism>
<comment type="caution">
    <text evidence="8">The sequence shown here is derived from an EMBL/GenBank/DDBJ whole genome shotgun (WGS) entry which is preliminary data.</text>
</comment>
<feature type="domain" description="S1 motif" evidence="7">
    <location>
        <begin position="63"/>
        <end position="133"/>
    </location>
</feature>
<proteinExistence type="inferred from homology"/>
<keyword evidence="3 5" id="KW-0271">Exosome</keyword>
<dbReference type="SUPFAM" id="SSF50249">
    <property type="entry name" value="Nucleic acid-binding proteins"/>
    <property type="match status" value="1"/>
</dbReference>
<dbReference type="InterPro" id="IPR025721">
    <property type="entry name" value="Exosome_cplx_N_dom"/>
</dbReference>
<dbReference type="GO" id="GO:0000467">
    <property type="term" value="P:exonucleolytic trimming to generate mature 3'-end of 5.8S rRNA from tricistronic rRNA transcript (SSU-rRNA, 5.8S rRNA, LSU-rRNA)"/>
    <property type="evidence" value="ECO:0007669"/>
    <property type="project" value="TreeGrafter"/>
</dbReference>
<accession>A0A315XNQ8</accession>
<evidence type="ECO:0000256" key="2">
    <source>
        <dbReference type="ARBA" id="ARBA00022490"/>
    </source>
</evidence>
<dbReference type="InterPro" id="IPR023474">
    <property type="entry name" value="Rrp4"/>
</dbReference>
<dbReference type="GO" id="GO:0005737">
    <property type="term" value="C:cytoplasm"/>
    <property type="evidence" value="ECO:0007669"/>
    <property type="project" value="UniProtKB-SubCell"/>
</dbReference>
<comment type="subunit">
    <text evidence="5">Component of the archaeal exosome complex. Forms a trimer of Rrp4 and/or Csl4 subunits. The trimer associates with an hexameric ring-like arrangement composed of 3 Rrp41-Rrp42 heterodimers.</text>
</comment>
<evidence type="ECO:0000259" key="7">
    <source>
        <dbReference type="PROSITE" id="PS50126"/>
    </source>
</evidence>
<dbReference type="Pfam" id="PF21266">
    <property type="entry name" value="S1_RRP4"/>
    <property type="match status" value="1"/>
</dbReference>
<dbReference type="SUPFAM" id="SSF54791">
    <property type="entry name" value="Eukaryotic type KH-domain (KH-domain type I)"/>
    <property type="match status" value="1"/>
</dbReference>
<comment type="function">
    <text evidence="5">Non-catalytic component of the exosome, which is a complex involved in RNA degradation. Increases the RNA binding and the efficiency of RNA degradation. Confers strong poly(A) specificity to the exosome.</text>
</comment>
<dbReference type="CDD" id="cd22524">
    <property type="entry name" value="KH-I_Rrp4_prokar"/>
    <property type="match status" value="1"/>
</dbReference>
<name>A0A315XNQ8_9EURY</name>
<dbReference type="InterPro" id="IPR026699">
    <property type="entry name" value="Exosome_RNA_bind1/RRP40/RRP4"/>
</dbReference>
<dbReference type="GO" id="GO:0071034">
    <property type="term" value="P:CUT catabolic process"/>
    <property type="evidence" value="ECO:0007669"/>
    <property type="project" value="TreeGrafter"/>
</dbReference>
<keyword evidence="2 5" id="KW-0963">Cytoplasm</keyword>